<dbReference type="EMBL" id="JACRSY010000003">
    <property type="protein sequence ID" value="MBC8578385.1"/>
    <property type="molecule type" value="Genomic_DNA"/>
</dbReference>
<keyword evidence="2" id="KW-1185">Reference proteome</keyword>
<gene>
    <name evidence="1" type="ORF">H8718_02355</name>
</gene>
<dbReference type="Proteomes" id="UP000655830">
    <property type="component" value="Unassembled WGS sequence"/>
</dbReference>
<comment type="caution">
    <text evidence="1">The sequence shown here is derived from an EMBL/GenBank/DDBJ whole genome shotgun (WGS) entry which is preliminary data.</text>
</comment>
<evidence type="ECO:0000313" key="1">
    <source>
        <dbReference type="EMBL" id="MBC8578385.1"/>
    </source>
</evidence>
<evidence type="ECO:0000313" key="2">
    <source>
        <dbReference type="Proteomes" id="UP000655830"/>
    </source>
</evidence>
<organism evidence="1 2">
    <name type="scientific">Zhenhengia yiwuensis</name>
    <dbReference type="NCBI Taxonomy" id="2763666"/>
    <lineage>
        <taxon>Bacteria</taxon>
        <taxon>Bacillati</taxon>
        <taxon>Bacillota</taxon>
        <taxon>Clostridia</taxon>
        <taxon>Lachnospirales</taxon>
        <taxon>Lachnospiraceae</taxon>
        <taxon>Zhenhengia</taxon>
    </lineage>
</organism>
<accession>A0A926EGY5</accession>
<sequence>MEKIQNDLSLAELVTITEDFIKLADKLYNTGKITREEYDELTFMKKDFLKKAKMQQQEQINYF</sequence>
<proteinExistence type="predicted"/>
<name>A0A926EGY5_9FIRM</name>
<reference evidence="1" key="1">
    <citation type="submission" date="2020-08" db="EMBL/GenBank/DDBJ databases">
        <title>Genome public.</title>
        <authorList>
            <person name="Liu C."/>
            <person name="Sun Q."/>
        </authorList>
    </citation>
    <scope>NUCLEOTIDE SEQUENCE</scope>
    <source>
        <strain evidence="1">NSJ-12</strain>
    </source>
</reference>
<dbReference type="RefSeq" id="WP_249331378.1">
    <property type="nucleotide sequence ID" value="NZ_JACRSY010000003.1"/>
</dbReference>
<dbReference type="AlphaFoldDB" id="A0A926EGY5"/>
<protein>
    <submittedName>
        <fullName evidence="1">Uncharacterized protein</fullName>
    </submittedName>
</protein>